<evidence type="ECO:0000256" key="10">
    <source>
        <dbReference type="SAM" id="Phobius"/>
    </source>
</evidence>
<dbReference type="RefSeq" id="WP_124155694.1">
    <property type="nucleotide sequence ID" value="NZ_CAWOLW010000314.1"/>
</dbReference>
<dbReference type="SUPFAM" id="SSF56112">
    <property type="entry name" value="Protein kinase-like (PK-like)"/>
    <property type="match status" value="1"/>
</dbReference>
<dbReference type="NCBIfam" id="NF045510">
    <property type="entry name" value="4Cys_prefix_kin"/>
    <property type="match status" value="1"/>
</dbReference>
<feature type="domain" description="Protein kinase" evidence="11">
    <location>
        <begin position="62"/>
        <end position="351"/>
    </location>
</feature>
<comment type="catalytic activity">
    <reaction evidence="8">
        <text>L-seryl-[protein] + ATP = O-phospho-L-seryl-[protein] + ADP + H(+)</text>
        <dbReference type="Rhea" id="RHEA:17989"/>
        <dbReference type="Rhea" id="RHEA-COMP:9863"/>
        <dbReference type="Rhea" id="RHEA-COMP:11604"/>
        <dbReference type="ChEBI" id="CHEBI:15378"/>
        <dbReference type="ChEBI" id="CHEBI:29999"/>
        <dbReference type="ChEBI" id="CHEBI:30616"/>
        <dbReference type="ChEBI" id="CHEBI:83421"/>
        <dbReference type="ChEBI" id="CHEBI:456216"/>
        <dbReference type="EC" id="2.7.11.1"/>
    </reaction>
</comment>
<dbReference type="PANTHER" id="PTHR24363:SF0">
    <property type="entry name" value="SERINE_THREONINE KINASE LIKE DOMAIN CONTAINING 1"/>
    <property type="match status" value="1"/>
</dbReference>
<keyword evidence="2 12" id="KW-0723">Serine/threonine-protein kinase</keyword>
<dbReference type="SMART" id="SM00220">
    <property type="entry name" value="S_TKc"/>
    <property type="match status" value="1"/>
</dbReference>
<keyword evidence="4 9" id="KW-0547">Nucleotide-binding</keyword>
<sequence length="582" mass="66729">MSYCYFPTCKNPQNPTKAEFCQSCNSPLLLIPPLSDENEKIETKKIISSPDNNLKIANKSRYRILKLIGQGGFGRTFLAVDEKDSIRQVCVIKQFFPQNTNYYHYDQNSLQSSETISGSESLQVKTKTKKASELFQQEAQQLKTLGIHSQIPKLLTYFQKDGQQYLVQEYIEGKNLAQELAEKGIFTEAKIREFLNNLLPVLQFVHKSKVIHRDIKPENIIRRTTGQLVLVDFGAAKLVEKKGLPETGTIIGSAAYTAPEQLMGKAIFASDLYSLGVTCIHLLTQVSPFDLFDSRNSKWVWRDYLKMPVSKELGLILDKMLEGATNRRYHSATAIIRHLKPRSNYMENVYFSPSSAVPKKLTEQAEIRQELQEVLATESVKIQVSRVKKTLTVVISRNPGKKANYAQNLKTISAKLTDLRLQNIDQVKLLGKLQGKTVPEWQQILRMDRKARWKNKILRLQKNEHFIKILQLGTQNFWWARFKEKEFWLDALMFAFAWFIFGYRIIIWHPIMAVIIASVFITVKHLVIKQNKLATNNLFTTVATVFLILGLLGGKLWISDIFGLLLGCLFVALPIFYAREEI</sequence>
<dbReference type="CDD" id="cd14014">
    <property type="entry name" value="STKc_PknB_like"/>
    <property type="match status" value="1"/>
</dbReference>
<keyword evidence="5 12" id="KW-0418">Kinase</keyword>
<proteinExistence type="predicted"/>
<gene>
    <name evidence="12" type="ORF">D5R40_31290</name>
</gene>
<dbReference type="PANTHER" id="PTHR24363">
    <property type="entry name" value="SERINE/THREONINE PROTEIN KINASE"/>
    <property type="match status" value="1"/>
</dbReference>
<evidence type="ECO:0000256" key="7">
    <source>
        <dbReference type="ARBA" id="ARBA00047899"/>
    </source>
</evidence>
<accession>A0A3N6R504</accession>
<organism evidence="12 13">
    <name type="scientific">Okeania hirsuta</name>
    <dbReference type="NCBI Taxonomy" id="1458930"/>
    <lineage>
        <taxon>Bacteria</taxon>
        <taxon>Bacillati</taxon>
        <taxon>Cyanobacteriota</taxon>
        <taxon>Cyanophyceae</taxon>
        <taxon>Oscillatoriophycideae</taxon>
        <taxon>Oscillatoriales</taxon>
        <taxon>Microcoleaceae</taxon>
        <taxon>Okeania</taxon>
    </lineage>
</organism>
<evidence type="ECO:0000256" key="6">
    <source>
        <dbReference type="ARBA" id="ARBA00022840"/>
    </source>
</evidence>
<dbReference type="InterPro" id="IPR017441">
    <property type="entry name" value="Protein_kinase_ATP_BS"/>
</dbReference>
<dbReference type="PROSITE" id="PS50011">
    <property type="entry name" value="PROTEIN_KINASE_DOM"/>
    <property type="match status" value="1"/>
</dbReference>
<keyword evidence="3" id="KW-0808">Transferase</keyword>
<protein>
    <recommendedName>
        <fullName evidence="1">non-specific serine/threonine protein kinase</fullName>
        <ecNumber evidence="1">2.7.11.1</ecNumber>
    </recommendedName>
</protein>
<keyword evidence="10" id="KW-0472">Membrane</keyword>
<evidence type="ECO:0000259" key="11">
    <source>
        <dbReference type="PROSITE" id="PS50011"/>
    </source>
</evidence>
<evidence type="ECO:0000256" key="8">
    <source>
        <dbReference type="ARBA" id="ARBA00048679"/>
    </source>
</evidence>
<dbReference type="InterPro" id="IPR000719">
    <property type="entry name" value="Prot_kinase_dom"/>
</dbReference>
<dbReference type="AlphaFoldDB" id="A0A3N6R504"/>
<evidence type="ECO:0000313" key="12">
    <source>
        <dbReference type="EMBL" id="RQH21746.1"/>
    </source>
</evidence>
<dbReference type="GO" id="GO:0004674">
    <property type="term" value="F:protein serine/threonine kinase activity"/>
    <property type="evidence" value="ECO:0007669"/>
    <property type="project" value="UniProtKB-KW"/>
</dbReference>
<evidence type="ECO:0000256" key="9">
    <source>
        <dbReference type="PROSITE-ProRule" id="PRU10141"/>
    </source>
</evidence>
<evidence type="ECO:0000256" key="3">
    <source>
        <dbReference type="ARBA" id="ARBA00022679"/>
    </source>
</evidence>
<keyword evidence="6 9" id="KW-0067">ATP-binding</keyword>
<keyword evidence="10" id="KW-0812">Transmembrane</keyword>
<dbReference type="EC" id="2.7.11.1" evidence="1"/>
<dbReference type="OrthoDB" id="437733at2"/>
<dbReference type="PROSITE" id="PS00107">
    <property type="entry name" value="PROTEIN_KINASE_ATP"/>
    <property type="match status" value="1"/>
</dbReference>
<evidence type="ECO:0000313" key="13">
    <source>
        <dbReference type="Proteomes" id="UP000269154"/>
    </source>
</evidence>
<dbReference type="InterPro" id="IPR011009">
    <property type="entry name" value="Kinase-like_dom_sf"/>
</dbReference>
<feature type="transmembrane region" description="Helical" evidence="10">
    <location>
        <begin position="534"/>
        <end position="552"/>
    </location>
</feature>
<feature type="transmembrane region" description="Helical" evidence="10">
    <location>
        <begin position="558"/>
        <end position="578"/>
    </location>
</feature>
<keyword evidence="10" id="KW-1133">Transmembrane helix</keyword>
<dbReference type="Gene3D" id="1.10.510.10">
    <property type="entry name" value="Transferase(Phosphotransferase) domain 1"/>
    <property type="match status" value="1"/>
</dbReference>
<name>A0A3N6R504_9CYAN</name>
<evidence type="ECO:0000256" key="2">
    <source>
        <dbReference type="ARBA" id="ARBA00022527"/>
    </source>
</evidence>
<comment type="catalytic activity">
    <reaction evidence="7">
        <text>L-threonyl-[protein] + ATP = O-phospho-L-threonyl-[protein] + ADP + H(+)</text>
        <dbReference type="Rhea" id="RHEA:46608"/>
        <dbReference type="Rhea" id="RHEA-COMP:11060"/>
        <dbReference type="Rhea" id="RHEA-COMP:11605"/>
        <dbReference type="ChEBI" id="CHEBI:15378"/>
        <dbReference type="ChEBI" id="CHEBI:30013"/>
        <dbReference type="ChEBI" id="CHEBI:30616"/>
        <dbReference type="ChEBI" id="CHEBI:61977"/>
        <dbReference type="ChEBI" id="CHEBI:456216"/>
        <dbReference type="EC" id="2.7.11.1"/>
    </reaction>
</comment>
<dbReference type="Proteomes" id="UP000269154">
    <property type="component" value="Unassembled WGS sequence"/>
</dbReference>
<dbReference type="Pfam" id="PF00069">
    <property type="entry name" value="Pkinase"/>
    <property type="match status" value="1"/>
</dbReference>
<evidence type="ECO:0000256" key="1">
    <source>
        <dbReference type="ARBA" id="ARBA00012513"/>
    </source>
</evidence>
<dbReference type="EMBL" id="RCBY01000381">
    <property type="protein sequence ID" value="RQH21746.1"/>
    <property type="molecule type" value="Genomic_DNA"/>
</dbReference>
<evidence type="ECO:0000256" key="5">
    <source>
        <dbReference type="ARBA" id="ARBA00022777"/>
    </source>
</evidence>
<evidence type="ECO:0000256" key="4">
    <source>
        <dbReference type="ARBA" id="ARBA00022741"/>
    </source>
</evidence>
<keyword evidence="13" id="KW-1185">Reference proteome</keyword>
<dbReference type="GO" id="GO:0005524">
    <property type="term" value="F:ATP binding"/>
    <property type="evidence" value="ECO:0007669"/>
    <property type="project" value="UniProtKB-UniRule"/>
</dbReference>
<feature type="binding site" evidence="9">
    <location>
        <position position="93"/>
    </location>
    <ligand>
        <name>ATP</name>
        <dbReference type="ChEBI" id="CHEBI:30616"/>
    </ligand>
</feature>
<comment type="caution">
    <text evidence="12">The sequence shown here is derived from an EMBL/GenBank/DDBJ whole genome shotgun (WGS) entry which is preliminary data.</text>
</comment>
<reference evidence="12 13" key="1">
    <citation type="journal article" date="2018" name="ACS Chem. Biol.">
        <title>Ketoreductase domain dysfunction expands chemodiversity: malyngamide biosynthesis in the cyanobacterium Okeania hirsuta.</title>
        <authorList>
            <person name="Moss N.A."/>
            <person name="Leao T."/>
            <person name="Rankin M."/>
            <person name="McCullough T.M."/>
            <person name="Qu P."/>
            <person name="Korobeynikov A."/>
            <person name="Smith J.L."/>
            <person name="Gerwick L."/>
            <person name="Gerwick W.H."/>
        </authorList>
    </citation>
    <scope>NUCLEOTIDE SEQUENCE [LARGE SCALE GENOMIC DNA]</scope>
    <source>
        <strain evidence="12 13">PAB10Feb10-1</strain>
    </source>
</reference>
<feature type="transmembrane region" description="Helical" evidence="10">
    <location>
        <begin position="511"/>
        <end position="527"/>
    </location>
</feature>